<sequence length="106" mass="12125">MLLVNSTQIISDFLFDPHFAAACNIFVLLVPILVSRFYLNLHDLRKAENKRKAEEMAFNLEKTKALRMSKPLPPVPGHEFEESKICYLNEVFQYNSQVLGRGAARA</sequence>
<reference evidence="2" key="1">
    <citation type="submission" date="2019-10" db="EMBL/GenBank/DDBJ databases">
        <authorList>
            <person name="Nor Muhammad N."/>
        </authorList>
    </citation>
    <scope>NUCLEOTIDE SEQUENCE</scope>
</reference>
<evidence type="ECO:0000313" key="2">
    <source>
        <dbReference type="EMBL" id="VWO98821.1"/>
    </source>
</evidence>
<organism evidence="2">
    <name type="scientific">Ganoderma boninense</name>
    <dbReference type="NCBI Taxonomy" id="34458"/>
    <lineage>
        <taxon>Eukaryota</taxon>
        <taxon>Fungi</taxon>
        <taxon>Dikarya</taxon>
        <taxon>Basidiomycota</taxon>
        <taxon>Agaricomycotina</taxon>
        <taxon>Agaricomycetes</taxon>
        <taxon>Polyporales</taxon>
        <taxon>Polyporaceae</taxon>
        <taxon>Ganoderma</taxon>
    </lineage>
</organism>
<name>A0A5K1K176_9APHY</name>
<proteinExistence type="predicted"/>
<dbReference type="EMBL" id="LR727200">
    <property type="protein sequence ID" value="VWO98821.1"/>
    <property type="molecule type" value="Genomic_DNA"/>
</dbReference>
<gene>
    <name evidence="2" type="primary">Q7Z8E8</name>
</gene>
<feature type="transmembrane region" description="Helical" evidence="1">
    <location>
        <begin position="19"/>
        <end position="39"/>
    </location>
</feature>
<evidence type="ECO:0000256" key="1">
    <source>
        <dbReference type="SAM" id="Phobius"/>
    </source>
</evidence>
<protein>
    <submittedName>
        <fullName evidence="2">Cell surface hydrophobicity-associated protein</fullName>
    </submittedName>
</protein>
<dbReference type="AlphaFoldDB" id="A0A5K1K176"/>
<keyword evidence="1" id="KW-0812">Transmembrane</keyword>
<keyword evidence="1" id="KW-0472">Membrane</keyword>
<keyword evidence="1" id="KW-1133">Transmembrane helix</keyword>
<accession>A0A5K1K176</accession>